<keyword evidence="7" id="KW-1185">Reference proteome</keyword>
<reference evidence="7" key="1">
    <citation type="submission" date="2017-05" db="EMBL/GenBank/DDBJ databases">
        <authorList>
            <person name="Rodrigo-Torres L."/>
            <person name="Arahal R. D."/>
            <person name="Lucena T."/>
        </authorList>
    </citation>
    <scope>NUCLEOTIDE SEQUENCE [LARGE SCALE GENOMIC DNA]</scope>
    <source>
        <strain evidence="7">CECT 8621</strain>
    </source>
</reference>
<evidence type="ECO:0000259" key="4">
    <source>
        <dbReference type="PROSITE" id="PS50042"/>
    </source>
</evidence>
<evidence type="ECO:0000256" key="2">
    <source>
        <dbReference type="ARBA" id="ARBA00023125"/>
    </source>
</evidence>
<dbReference type="Pfam" id="PF13545">
    <property type="entry name" value="HTH_Crp_2"/>
    <property type="match status" value="1"/>
</dbReference>
<dbReference type="EMBL" id="FXYE01000002">
    <property type="protein sequence ID" value="SMX45880.1"/>
    <property type="molecule type" value="Genomic_DNA"/>
</dbReference>
<dbReference type="GO" id="GO:0003677">
    <property type="term" value="F:DNA binding"/>
    <property type="evidence" value="ECO:0007669"/>
    <property type="project" value="UniProtKB-KW"/>
</dbReference>
<dbReference type="InterPro" id="IPR050397">
    <property type="entry name" value="Env_Response_Regulators"/>
</dbReference>
<dbReference type="PANTHER" id="PTHR24567:SF26">
    <property type="entry name" value="REGULATORY PROTEIN YEIL"/>
    <property type="match status" value="1"/>
</dbReference>
<sequence>MENSRRFPQLLRTDLLRDLPEEERIAFLNACKLRVFERRTEVFTQGEPAEFLMLIAHGLVEVSYVSQDGHKVIVYHAGPGETLGEIELIAEKPCAASCYAFENTTVLLLPPGYLSELMTAPGFIKGIARSLHEVMVRDNNSKAVDQFYSVEQSLCSYLLSMSGRATKITISQSYLANVVGCSRQTVNRELGVLRDANLIALQKGVIEVLDRDALQTWLANLEDKNGDSATAEII</sequence>
<keyword evidence="2" id="KW-0238">DNA-binding</keyword>
<dbReference type="InterPro" id="IPR036390">
    <property type="entry name" value="WH_DNA-bd_sf"/>
</dbReference>
<accession>A0A238KT86</accession>
<protein>
    <submittedName>
        <fullName evidence="6">Anaerobic regulatory protein</fullName>
    </submittedName>
</protein>
<proteinExistence type="predicted"/>
<feature type="domain" description="HTH crp-type" evidence="5">
    <location>
        <begin position="148"/>
        <end position="212"/>
    </location>
</feature>
<dbReference type="InterPro" id="IPR036388">
    <property type="entry name" value="WH-like_DNA-bd_sf"/>
</dbReference>
<feature type="domain" description="Cyclic nucleotide-binding" evidence="4">
    <location>
        <begin position="15"/>
        <end position="118"/>
    </location>
</feature>
<gene>
    <name evidence="6" type="primary">fnr</name>
    <name evidence="6" type="ORF">COL8621_02914</name>
</gene>
<evidence type="ECO:0000256" key="1">
    <source>
        <dbReference type="ARBA" id="ARBA00023015"/>
    </source>
</evidence>
<keyword evidence="1" id="KW-0805">Transcription regulation</keyword>
<organism evidence="6 7">
    <name type="scientific">Actibacterium lipolyticum</name>
    <dbReference type="NCBI Taxonomy" id="1524263"/>
    <lineage>
        <taxon>Bacteria</taxon>
        <taxon>Pseudomonadati</taxon>
        <taxon>Pseudomonadota</taxon>
        <taxon>Alphaproteobacteria</taxon>
        <taxon>Rhodobacterales</taxon>
        <taxon>Roseobacteraceae</taxon>
        <taxon>Actibacterium</taxon>
    </lineage>
</organism>
<dbReference type="Gene3D" id="2.60.120.10">
    <property type="entry name" value="Jelly Rolls"/>
    <property type="match status" value="1"/>
</dbReference>
<dbReference type="SMART" id="SM00419">
    <property type="entry name" value="HTH_CRP"/>
    <property type="match status" value="1"/>
</dbReference>
<dbReference type="Gene3D" id="1.10.10.10">
    <property type="entry name" value="Winged helix-like DNA-binding domain superfamily/Winged helix DNA-binding domain"/>
    <property type="match status" value="1"/>
</dbReference>
<dbReference type="GO" id="GO:0003700">
    <property type="term" value="F:DNA-binding transcription factor activity"/>
    <property type="evidence" value="ECO:0007669"/>
    <property type="project" value="TreeGrafter"/>
</dbReference>
<dbReference type="InterPro" id="IPR000595">
    <property type="entry name" value="cNMP-bd_dom"/>
</dbReference>
<dbReference type="OrthoDB" id="5290098at2"/>
<dbReference type="SUPFAM" id="SSF51206">
    <property type="entry name" value="cAMP-binding domain-like"/>
    <property type="match status" value="1"/>
</dbReference>
<dbReference type="InterPro" id="IPR018490">
    <property type="entry name" value="cNMP-bd_dom_sf"/>
</dbReference>
<dbReference type="InterPro" id="IPR014710">
    <property type="entry name" value="RmlC-like_jellyroll"/>
</dbReference>
<evidence type="ECO:0000313" key="6">
    <source>
        <dbReference type="EMBL" id="SMX45880.1"/>
    </source>
</evidence>
<dbReference type="CDD" id="cd00038">
    <property type="entry name" value="CAP_ED"/>
    <property type="match status" value="1"/>
</dbReference>
<dbReference type="Proteomes" id="UP000202922">
    <property type="component" value="Unassembled WGS sequence"/>
</dbReference>
<dbReference type="SUPFAM" id="SSF46785">
    <property type="entry name" value="Winged helix' DNA-binding domain"/>
    <property type="match status" value="1"/>
</dbReference>
<dbReference type="AlphaFoldDB" id="A0A238KT86"/>
<name>A0A238KT86_9RHOB</name>
<dbReference type="Pfam" id="PF00027">
    <property type="entry name" value="cNMP_binding"/>
    <property type="match status" value="1"/>
</dbReference>
<keyword evidence="3" id="KW-0804">Transcription</keyword>
<dbReference type="PANTHER" id="PTHR24567">
    <property type="entry name" value="CRP FAMILY TRANSCRIPTIONAL REGULATORY PROTEIN"/>
    <property type="match status" value="1"/>
</dbReference>
<dbReference type="PROSITE" id="PS50042">
    <property type="entry name" value="CNMP_BINDING_3"/>
    <property type="match status" value="1"/>
</dbReference>
<dbReference type="GO" id="GO:0005829">
    <property type="term" value="C:cytosol"/>
    <property type="evidence" value="ECO:0007669"/>
    <property type="project" value="TreeGrafter"/>
</dbReference>
<dbReference type="SMART" id="SM00100">
    <property type="entry name" value="cNMP"/>
    <property type="match status" value="1"/>
</dbReference>
<evidence type="ECO:0000313" key="7">
    <source>
        <dbReference type="Proteomes" id="UP000202922"/>
    </source>
</evidence>
<evidence type="ECO:0000256" key="3">
    <source>
        <dbReference type="ARBA" id="ARBA00023163"/>
    </source>
</evidence>
<dbReference type="InterPro" id="IPR012318">
    <property type="entry name" value="HTH_CRP"/>
</dbReference>
<evidence type="ECO:0000259" key="5">
    <source>
        <dbReference type="PROSITE" id="PS51063"/>
    </source>
</evidence>
<dbReference type="PROSITE" id="PS51063">
    <property type="entry name" value="HTH_CRP_2"/>
    <property type="match status" value="1"/>
</dbReference>